<accession>A0AAV2HWY2</accession>
<feature type="compositionally biased region" description="Polar residues" evidence="1">
    <location>
        <begin position="70"/>
        <end position="83"/>
    </location>
</feature>
<name>A0AAV2HWY2_LYMST</name>
<feature type="region of interest" description="Disordered" evidence="1">
    <location>
        <begin position="53"/>
        <end position="83"/>
    </location>
</feature>
<comment type="caution">
    <text evidence="2">The sequence shown here is derived from an EMBL/GenBank/DDBJ whole genome shotgun (WGS) entry which is preliminary data.</text>
</comment>
<sequence length="83" mass="8847">MDPEDESGSAGQGQNLHDLQNYLSTFNKEIDPGDDVLAHMDVDSGVGDLYKYNPSSGNPLQEPGEGGVASQFSSGFYSEQGTF</sequence>
<evidence type="ECO:0000313" key="2">
    <source>
        <dbReference type="EMBL" id="CAL1536833.1"/>
    </source>
</evidence>
<organism evidence="2 3">
    <name type="scientific">Lymnaea stagnalis</name>
    <name type="common">Great pond snail</name>
    <name type="synonym">Helix stagnalis</name>
    <dbReference type="NCBI Taxonomy" id="6523"/>
    <lineage>
        <taxon>Eukaryota</taxon>
        <taxon>Metazoa</taxon>
        <taxon>Spiralia</taxon>
        <taxon>Lophotrochozoa</taxon>
        <taxon>Mollusca</taxon>
        <taxon>Gastropoda</taxon>
        <taxon>Heterobranchia</taxon>
        <taxon>Euthyneura</taxon>
        <taxon>Panpulmonata</taxon>
        <taxon>Hygrophila</taxon>
        <taxon>Lymnaeoidea</taxon>
        <taxon>Lymnaeidae</taxon>
        <taxon>Lymnaea</taxon>
    </lineage>
</organism>
<dbReference type="Proteomes" id="UP001497497">
    <property type="component" value="Unassembled WGS sequence"/>
</dbReference>
<keyword evidence="3" id="KW-1185">Reference proteome</keyword>
<reference evidence="2 3" key="1">
    <citation type="submission" date="2024-04" db="EMBL/GenBank/DDBJ databases">
        <authorList>
            <consortium name="Genoscope - CEA"/>
            <person name="William W."/>
        </authorList>
    </citation>
    <scope>NUCLEOTIDE SEQUENCE [LARGE SCALE GENOMIC DNA]</scope>
</reference>
<dbReference type="AlphaFoldDB" id="A0AAV2HWY2"/>
<dbReference type="EMBL" id="CAXITT010000241">
    <property type="protein sequence ID" value="CAL1536833.1"/>
    <property type="molecule type" value="Genomic_DNA"/>
</dbReference>
<evidence type="ECO:0000256" key="1">
    <source>
        <dbReference type="SAM" id="MobiDB-lite"/>
    </source>
</evidence>
<gene>
    <name evidence="2" type="ORF">GSLYS_00010746001</name>
</gene>
<evidence type="ECO:0000313" key="3">
    <source>
        <dbReference type="Proteomes" id="UP001497497"/>
    </source>
</evidence>
<protein>
    <submittedName>
        <fullName evidence="2">Uncharacterized protein</fullName>
    </submittedName>
</protein>
<proteinExistence type="predicted"/>